<name>A0ABD1RQV8_9LAMI</name>
<dbReference type="AlphaFoldDB" id="A0ABD1RQV8"/>
<feature type="compositionally biased region" description="Polar residues" evidence="1">
    <location>
        <begin position="76"/>
        <end position="87"/>
    </location>
</feature>
<organism evidence="2 3">
    <name type="scientific">Abeliophyllum distichum</name>
    <dbReference type="NCBI Taxonomy" id="126358"/>
    <lineage>
        <taxon>Eukaryota</taxon>
        <taxon>Viridiplantae</taxon>
        <taxon>Streptophyta</taxon>
        <taxon>Embryophyta</taxon>
        <taxon>Tracheophyta</taxon>
        <taxon>Spermatophyta</taxon>
        <taxon>Magnoliopsida</taxon>
        <taxon>eudicotyledons</taxon>
        <taxon>Gunneridae</taxon>
        <taxon>Pentapetalae</taxon>
        <taxon>asterids</taxon>
        <taxon>lamiids</taxon>
        <taxon>Lamiales</taxon>
        <taxon>Oleaceae</taxon>
        <taxon>Forsythieae</taxon>
        <taxon>Abeliophyllum</taxon>
    </lineage>
</organism>
<dbReference type="Proteomes" id="UP001604336">
    <property type="component" value="Unassembled WGS sequence"/>
</dbReference>
<sequence>MATGWMKSLNCKSKASDDVVENHHLRRYNHHNNSKIHHHHHHHYHRLTTSTSCRNSATKDTVTKSKKPDSKKSEPGSHQPTNRTRATISPRPSHVTDTFFPALTELTVGYPSRNVVEIIFHTSWGPKNFSGEIETVFKVQNLARTVTRFEEYREIVKSQASSGSAAAVDGGGDDHARCVADGNEVMRFYCLGPTNGGAYDSGGGAFSFHSGKGTAICTFSGSGEAHERAGGGIGRRAMLVCRVIAGRIGQQLGFDSLLEGRDGYDSVSGENGELLVFDTRALLPCFLIIYKL</sequence>
<dbReference type="PANTHER" id="PTHR31681">
    <property type="entry name" value="C2H2-LIKE ZINC FINGER PROTEIN"/>
    <property type="match status" value="1"/>
</dbReference>
<accession>A0ABD1RQV8</accession>
<keyword evidence="3" id="KW-1185">Reference proteome</keyword>
<evidence type="ECO:0000313" key="3">
    <source>
        <dbReference type="Proteomes" id="UP001604336"/>
    </source>
</evidence>
<gene>
    <name evidence="2" type="ORF">Adt_26432</name>
</gene>
<proteinExistence type="predicted"/>
<dbReference type="Gene3D" id="3.90.228.10">
    <property type="match status" value="1"/>
</dbReference>
<dbReference type="EMBL" id="JBFOLK010000008">
    <property type="protein sequence ID" value="KAL2490804.1"/>
    <property type="molecule type" value="Genomic_DNA"/>
</dbReference>
<feature type="compositionally biased region" description="Polar residues" evidence="1">
    <location>
        <begin position="47"/>
        <end position="56"/>
    </location>
</feature>
<evidence type="ECO:0000313" key="2">
    <source>
        <dbReference type="EMBL" id="KAL2490804.1"/>
    </source>
</evidence>
<dbReference type="PANTHER" id="PTHR31681:SF47">
    <property type="entry name" value="SULFATED SURFACE-LIKE GLYCOPROTEIN"/>
    <property type="match status" value="1"/>
</dbReference>
<reference evidence="3" key="1">
    <citation type="submission" date="2024-07" db="EMBL/GenBank/DDBJ databases">
        <title>Two chromosome-level genome assemblies of Korean endemic species Abeliophyllum distichum and Forsythia ovata (Oleaceae).</title>
        <authorList>
            <person name="Jang H."/>
        </authorList>
    </citation>
    <scope>NUCLEOTIDE SEQUENCE [LARGE SCALE GENOMIC DNA]</scope>
</reference>
<comment type="caution">
    <text evidence="2">The sequence shown here is derived from an EMBL/GenBank/DDBJ whole genome shotgun (WGS) entry which is preliminary data.</text>
</comment>
<feature type="compositionally biased region" description="Basic and acidic residues" evidence="1">
    <location>
        <begin position="61"/>
        <end position="75"/>
    </location>
</feature>
<protein>
    <submittedName>
        <fullName evidence="2">Uncharacterized protein</fullName>
    </submittedName>
</protein>
<dbReference type="SUPFAM" id="SSF56399">
    <property type="entry name" value="ADP-ribosylation"/>
    <property type="match status" value="1"/>
</dbReference>
<feature type="region of interest" description="Disordered" evidence="1">
    <location>
        <begin position="35"/>
        <end position="93"/>
    </location>
</feature>
<evidence type="ECO:0000256" key="1">
    <source>
        <dbReference type="SAM" id="MobiDB-lite"/>
    </source>
</evidence>
<feature type="compositionally biased region" description="Basic residues" evidence="1">
    <location>
        <begin position="35"/>
        <end position="46"/>
    </location>
</feature>